<protein>
    <submittedName>
        <fullName evidence="2">Uncharacterized protein</fullName>
    </submittedName>
</protein>
<feature type="region of interest" description="Disordered" evidence="1">
    <location>
        <begin position="62"/>
        <end position="81"/>
    </location>
</feature>
<dbReference type="InParanoid" id="B9TC37"/>
<dbReference type="EMBL" id="EQ976957">
    <property type="protein sequence ID" value="EEF26578.1"/>
    <property type="molecule type" value="Genomic_DNA"/>
</dbReference>
<organism evidence="2 3">
    <name type="scientific">Ricinus communis</name>
    <name type="common">Castor bean</name>
    <dbReference type="NCBI Taxonomy" id="3988"/>
    <lineage>
        <taxon>Eukaryota</taxon>
        <taxon>Viridiplantae</taxon>
        <taxon>Streptophyta</taxon>
        <taxon>Embryophyta</taxon>
        <taxon>Tracheophyta</taxon>
        <taxon>Spermatophyta</taxon>
        <taxon>Magnoliopsida</taxon>
        <taxon>eudicotyledons</taxon>
        <taxon>Gunneridae</taxon>
        <taxon>Pentapetalae</taxon>
        <taxon>rosids</taxon>
        <taxon>fabids</taxon>
        <taxon>Malpighiales</taxon>
        <taxon>Euphorbiaceae</taxon>
        <taxon>Acalyphoideae</taxon>
        <taxon>Acalypheae</taxon>
        <taxon>Ricinus</taxon>
    </lineage>
</organism>
<keyword evidence="3" id="KW-1185">Reference proteome</keyword>
<gene>
    <name evidence="2" type="ORF">RCOM_0056760</name>
</gene>
<feature type="non-terminal residue" evidence="2">
    <location>
        <position position="200"/>
    </location>
</feature>
<accession>B9TC37</accession>
<sequence length="200" mass="20908">MARLDDPTMMMRASYVGLASSALMAPRSKSGRRPARVTSMGLRSRTASLPVCNARSAAAVASSGAGVSKPATPRSSETKVPAPPVEVRIATRLPCSARPVARAAGISSRSEKVRARMTPTCLNSASYILSAPARAPVWETAAFAPASERPILKATTGLPRRAAFRQAARNFSGLRTVSTYNAMTLVAGSSARWSTKSASS</sequence>
<evidence type="ECO:0000313" key="3">
    <source>
        <dbReference type="Proteomes" id="UP000008311"/>
    </source>
</evidence>
<reference evidence="3" key="1">
    <citation type="journal article" date="2010" name="Nat. Biotechnol.">
        <title>Draft genome sequence of the oilseed species Ricinus communis.</title>
        <authorList>
            <person name="Chan A.P."/>
            <person name="Crabtree J."/>
            <person name="Zhao Q."/>
            <person name="Lorenzi H."/>
            <person name="Orvis J."/>
            <person name="Puiu D."/>
            <person name="Melake-Berhan A."/>
            <person name="Jones K.M."/>
            <person name="Redman J."/>
            <person name="Chen G."/>
            <person name="Cahoon E.B."/>
            <person name="Gedil M."/>
            <person name="Stanke M."/>
            <person name="Haas B.J."/>
            <person name="Wortman J.R."/>
            <person name="Fraser-Liggett C.M."/>
            <person name="Ravel J."/>
            <person name="Rabinowicz P.D."/>
        </authorList>
    </citation>
    <scope>NUCLEOTIDE SEQUENCE [LARGE SCALE GENOMIC DNA]</scope>
    <source>
        <strain evidence="3">cv. Hale</strain>
    </source>
</reference>
<proteinExistence type="predicted"/>
<evidence type="ECO:0000313" key="2">
    <source>
        <dbReference type="EMBL" id="EEF26578.1"/>
    </source>
</evidence>
<dbReference type="AlphaFoldDB" id="B9TC37"/>
<evidence type="ECO:0000256" key="1">
    <source>
        <dbReference type="SAM" id="MobiDB-lite"/>
    </source>
</evidence>
<dbReference type="Proteomes" id="UP000008311">
    <property type="component" value="Unassembled WGS sequence"/>
</dbReference>
<name>B9TC37_RICCO</name>